<evidence type="ECO:0008006" key="3">
    <source>
        <dbReference type="Google" id="ProtNLM"/>
    </source>
</evidence>
<comment type="caution">
    <text evidence="1">The sequence shown here is derived from an EMBL/GenBank/DDBJ whole genome shotgun (WGS) entry which is preliminary data.</text>
</comment>
<evidence type="ECO:0000313" key="2">
    <source>
        <dbReference type="Proteomes" id="UP000436006"/>
    </source>
</evidence>
<reference evidence="1 2" key="1">
    <citation type="submission" date="2019-12" db="EMBL/GenBank/DDBJ databases">
        <title>Spirosoma sp. HMF4905 genome sequencing and assembly.</title>
        <authorList>
            <person name="Kang H."/>
            <person name="Cha I."/>
            <person name="Kim H."/>
            <person name="Joh K."/>
        </authorList>
    </citation>
    <scope>NUCLEOTIDE SEQUENCE [LARGE SCALE GENOMIC DNA]</scope>
    <source>
        <strain evidence="1 2">HMF4905</strain>
    </source>
</reference>
<name>A0A7K1SAJ8_9BACT</name>
<dbReference type="Proteomes" id="UP000436006">
    <property type="component" value="Unassembled WGS sequence"/>
</dbReference>
<dbReference type="EMBL" id="WPIN01000004">
    <property type="protein sequence ID" value="MVM30775.1"/>
    <property type="molecule type" value="Genomic_DNA"/>
</dbReference>
<sequence length="195" mass="22556">MEPSAIIYSYRNSLPSEALHDLKQYFAFKLKKLSEDIIADENLGFRNSVTEALLNDFSLADIKLVRELFHAELDCERTIWRHDNLYQLSFYLYSLGQMEDAFLLYEAKYGLGHMDASTMQDRYSITVGHEPNEVIKYVKSRFQDAPDLKNDYPQLVDELQSIIDDPDYESIADYSKFIRGYFLGHSNIAGSGTLH</sequence>
<protein>
    <recommendedName>
        <fullName evidence="3">DUF4375 domain-containing protein</fullName>
    </recommendedName>
</protein>
<dbReference type="AlphaFoldDB" id="A0A7K1SAJ8"/>
<accession>A0A7K1SAJ8</accession>
<evidence type="ECO:0000313" key="1">
    <source>
        <dbReference type="EMBL" id="MVM30775.1"/>
    </source>
</evidence>
<keyword evidence="2" id="KW-1185">Reference proteome</keyword>
<gene>
    <name evidence="1" type="ORF">GO755_12100</name>
</gene>
<dbReference type="RefSeq" id="WP_157585045.1">
    <property type="nucleotide sequence ID" value="NZ_WPIN01000004.1"/>
</dbReference>
<organism evidence="1 2">
    <name type="scientific">Spirosoma arboris</name>
    <dbReference type="NCBI Taxonomy" id="2682092"/>
    <lineage>
        <taxon>Bacteria</taxon>
        <taxon>Pseudomonadati</taxon>
        <taxon>Bacteroidota</taxon>
        <taxon>Cytophagia</taxon>
        <taxon>Cytophagales</taxon>
        <taxon>Cytophagaceae</taxon>
        <taxon>Spirosoma</taxon>
    </lineage>
</organism>
<proteinExistence type="predicted"/>